<organism evidence="2 3">
    <name type="scientific">Psychroflexus aurantiacus</name>
    <dbReference type="NCBI Taxonomy" id="2709310"/>
    <lineage>
        <taxon>Bacteria</taxon>
        <taxon>Pseudomonadati</taxon>
        <taxon>Bacteroidota</taxon>
        <taxon>Flavobacteriia</taxon>
        <taxon>Flavobacteriales</taxon>
        <taxon>Flavobacteriaceae</taxon>
        <taxon>Psychroflexus</taxon>
    </lineage>
</organism>
<dbReference type="SMART" id="SM00028">
    <property type="entry name" value="TPR"/>
    <property type="match status" value="4"/>
</dbReference>
<dbReference type="Gene3D" id="1.25.40.10">
    <property type="entry name" value="Tetratricopeptide repeat domain"/>
    <property type="match status" value="5"/>
</dbReference>
<reference evidence="2 3" key="1">
    <citation type="submission" date="2020-02" db="EMBL/GenBank/DDBJ databases">
        <title>Flavobacteriaceae Psychroflexus bacterium YR1-1, complete genome.</title>
        <authorList>
            <person name="Li Y."/>
            <person name="Wu S."/>
        </authorList>
    </citation>
    <scope>NUCLEOTIDE SEQUENCE [LARGE SCALE GENOMIC DNA]</scope>
    <source>
        <strain evidence="2 3">YR1-1</strain>
    </source>
</reference>
<dbReference type="Pfam" id="PF13174">
    <property type="entry name" value="TPR_6"/>
    <property type="match status" value="1"/>
</dbReference>
<accession>A0A6B3R2Z5</accession>
<evidence type="ECO:0000313" key="3">
    <source>
        <dbReference type="Proteomes" id="UP000478505"/>
    </source>
</evidence>
<sequence>MRLEWPGSFTPKFLLTFLSMFAFTFGFGQSEDLAQSYFDQGEYEKAEAIYAKLHTSNPEYQNWLLGYVETLQALEKAEQAEAVLKKYLAEIGAYPNIQVELGYLYQKQKDSIAAYQLYQDAISKVKERPGFAYAVGDAFQKHGLLDLAVETYETAQRIEPRTTTSLELAKIYGEQSRYQEMFDNYMNLIVENPSYFRILNRNFSQYITEDSSHEANLALRRVLLQRNQEEPSLTYNQMLAWLYVQQKDYVKAFAQEKAIFQRSEPKSLDRIIDLALIAKAEDDLSSAREMLEFAVEKDSDEREMLSAERELLLIKSAQAQPEDYPTIETAYQNVLDRIGRRRDSFLIQKDFAEFLAFQKKDIQNAQAQIEIIKTQNLYQQQAAELKLLEADLNVQQSKFNQALLLYTQVEKLIPNSDIAQEAKFKVAKTSYFTGDFDWALTQLKVLKSSASQLTSNDALELSLLIKDNSQEDTTRTDLKLLAKADLLQFQNKPDQALDILNPLLKNYTSPSIVDDVLFRLANLHLDNSKGQDDIEKAIRYLQRITEEHSDKILADNANFLLGKLFMDQLNQPEKAKPYFETLIFNHPDSIFFVEARQRFRKLRGDQIQ</sequence>
<dbReference type="SUPFAM" id="SSF48452">
    <property type="entry name" value="TPR-like"/>
    <property type="match status" value="3"/>
</dbReference>
<dbReference type="AlphaFoldDB" id="A0A6B3R2Z5"/>
<dbReference type="RefSeq" id="WP_164005441.1">
    <property type="nucleotide sequence ID" value="NZ_JAAIKD010000006.1"/>
</dbReference>
<dbReference type="InterPro" id="IPR019734">
    <property type="entry name" value="TPR_rpt"/>
</dbReference>
<dbReference type="EMBL" id="JAAIKD010000006">
    <property type="protein sequence ID" value="NEV94732.1"/>
    <property type="molecule type" value="Genomic_DNA"/>
</dbReference>
<dbReference type="InterPro" id="IPR011990">
    <property type="entry name" value="TPR-like_helical_dom_sf"/>
</dbReference>
<comment type="caution">
    <text evidence="2">The sequence shown here is derived from an EMBL/GenBank/DDBJ whole genome shotgun (WGS) entry which is preliminary data.</text>
</comment>
<keyword evidence="1" id="KW-0175">Coiled coil</keyword>
<dbReference type="Proteomes" id="UP000478505">
    <property type="component" value="Unassembled WGS sequence"/>
</dbReference>
<keyword evidence="3" id="KW-1185">Reference proteome</keyword>
<dbReference type="Pfam" id="PF14559">
    <property type="entry name" value="TPR_19"/>
    <property type="match status" value="1"/>
</dbReference>
<evidence type="ECO:0000313" key="2">
    <source>
        <dbReference type="EMBL" id="NEV94732.1"/>
    </source>
</evidence>
<feature type="coiled-coil region" evidence="1">
    <location>
        <begin position="355"/>
        <end position="398"/>
    </location>
</feature>
<gene>
    <name evidence="2" type="ORF">G3567_11315</name>
</gene>
<protein>
    <submittedName>
        <fullName evidence="2">Tetratricopeptide repeat protein</fullName>
    </submittedName>
</protein>
<evidence type="ECO:0000256" key="1">
    <source>
        <dbReference type="SAM" id="Coils"/>
    </source>
</evidence>
<name>A0A6B3R2Z5_9FLAO</name>
<proteinExistence type="predicted"/>